<comment type="caution">
    <text evidence="5">The sequence shown here is derived from an EMBL/GenBank/DDBJ whole genome shotgun (WGS) entry which is preliminary data.</text>
</comment>
<gene>
    <name evidence="5" type="ORF">RND81_07G156000</name>
</gene>
<sequence length="974" mass="110974">MVEGIPRWLEDETFNKYTAMSLISRDDYSRLSGVEASMLQILTLKGDLSRDLDDFFFKRMVNLKVLSISNMNFHPNLPESMRKLKKLRTLCMEGCKLADIKLVGELVNLRVLSLRESFVEKLPDEIGELRELRLLDLNGCRCSEVPIIRNSVLGKLSKLEGLYMFYHDHMTLLTELHDNDDDENSKLSKLNVFDIKLAEAQKVPIHSESLQNVDKLRVCVGKWDLNRQNLEQFCRVVCFHNVQDVGGFLEKSCHKLLLKKVDFMAIKYGNNFEQVVPQLDQEGFRDVRSLQLSYCKDLKYIVDAQAMESLTAFPCLRSLRLYALENLKMVCNGEVPSGTLFNLQTLRVGFLDKLPYVLPLVPHNLIEIDTLHCRSLNFMFVENDETQVVNMPFLKKLQFRHLPCLLSLVGPKELPSSSDALQAQKNFFDETIELPSLELFELVECGNVVKLWSKEISTSGFHNLKSIKIDECEKLSSLGSYSIISVLVQLETLSITRCKELREIIAREETNEPQIGEQIIVFPFLKYLELGYLEKLECFYGGGSKLEFPRLEKLELLFLNNMSGFANFENCSALFNEKIGFPCLEELLVRSVKDEVMGLWESASDVSNPAPMLRQLTLGETAGLRQIPYVILKNLSSLTLVDFVDDDDDDDDVGLFASSNLKVKERSVWKYSQLPNLEELRVTSAQSSWSLKELFGKEDCNGSDNNDLRSFCEKVKILELKALKSLIRVPLHLFKGLTSLTLYGLMWKYVISADVVENSLQHLEYLGIESCSNMESLVMNVGLQIKLPRLKELLLKSMPSIKSVSSTPEKESTLLLPSLESLSISVCMKMEQFWSGSIVAPRLQKVSLIGCYKLQQLLVGKPEDIIDLPSLQQVYINECPDMKSVSSGSLIIPKLQELTLQSCSSLECLFPRNPNHDDDLQLPSLEVVTINRCPLLSLTRLLAPKLTRVIHNRREYTKLRYSDLGQILRNINVE</sequence>
<keyword evidence="6" id="KW-1185">Reference proteome</keyword>
<evidence type="ECO:0000259" key="3">
    <source>
        <dbReference type="Pfam" id="PF23247"/>
    </source>
</evidence>
<dbReference type="Proteomes" id="UP001443914">
    <property type="component" value="Unassembled WGS sequence"/>
</dbReference>
<evidence type="ECO:0000313" key="6">
    <source>
        <dbReference type="Proteomes" id="UP001443914"/>
    </source>
</evidence>
<proteinExistence type="predicted"/>
<dbReference type="PANTHER" id="PTHR33463">
    <property type="entry name" value="NB-ARC DOMAIN-CONTAINING PROTEIN-RELATED"/>
    <property type="match status" value="1"/>
</dbReference>
<dbReference type="InterPro" id="IPR057135">
    <property type="entry name" value="At4g27190-like_LRR"/>
</dbReference>
<dbReference type="SUPFAM" id="SSF52058">
    <property type="entry name" value="L domain-like"/>
    <property type="match status" value="1"/>
</dbReference>
<dbReference type="Gene3D" id="3.80.10.10">
    <property type="entry name" value="Ribonuclease Inhibitor"/>
    <property type="match status" value="3"/>
</dbReference>
<dbReference type="InterPro" id="IPR055414">
    <property type="entry name" value="LRR_R13L4/SHOC2-like"/>
</dbReference>
<feature type="domain" description="Disease resistance protein At4g27190-like leucine-rich repeats" evidence="3">
    <location>
        <begin position="447"/>
        <end position="554"/>
    </location>
</feature>
<reference evidence="5" key="1">
    <citation type="submission" date="2024-03" db="EMBL/GenBank/DDBJ databases">
        <title>WGS assembly of Saponaria officinalis var. Norfolk2.</title>
        <authorList>
            <person name="Jenkins J."/>
            <person name="Shu S."/>
            <person name="Grimwood J."/>
            <person name="Barry K."/>
            <person name="Goodstein D."/>
            <person name="Schmutz J."/>
            <person name="Leebens-Mack J."/>
            <person name="Osbourn A."/>
        </authorList>
    </citation>
    <scope>NUCLEOTIDE SEQUENCE [LARGE SCALE GENOMIC DNA]</scope>
    <source>
        <strain evidence="5">JIC</strain>
    </source>
</reference>
<accession>A0AAW1JSD4</accession>
<protein>
    <submittedName>
        <fullName evidence="5">Uncharacterized protein</fullName>
    </submittedName>
</protein>
<keyword evidence="1" id="KW-0677">Repeat</keyword>
<feature type="domain" description="Disease resistance R13L4/SHOC-2-like LRR" evidence="4">
    <location>
        <begin position="67"/>
        <end position="382"/>
    </location>
</feature>
<dbReference type="InterPro" id="IPR032675">
    <property type="entry name" value="LRR_dom_sf"/>
</dbReference>
<dbReference type="InterPro" id="IPR050905">
    <property type="entry name" value="Plant_NBS-LRR"/>
</dbReference>
<dbReference type="PANTHER" id="PTHR33463:SF204">
    <property type="entry name" value="NB-ARC DOMAIN-CONTAINING PROTEIN"/>
    <property type="match status" value="1"/>
</dbReference>
<evidence type="ECO:0000313" key="5">
    <source>
        <dbReference type="EMBL" id="KAK9706846.1"/>
    </source>
</evidence>
<dbReference type="Pfam" id="PF23247">
    <property type="entry name" value="LRR_RPS2"/>
    <property type="match status" value="1"/>
</dbReference>
<dbReference type="Pfam" id="PF23598">
    <property type="entry name" value="LRR_14"/>
    <property type="match status" value="1"/>
</dbReference>
<name>A0AAW1JSD4_SAPOF</name>
<evidence type="ECO:0000256" key="2">
    <source>
        <dbReference type="ARBA" id="ARBA00022821"/>
    </source>
</evidence>
<evidence type="ECO:0000256" key="1">
    <source>
        <dbReference type="ARBA" id="ARBA00022737"/>
    </source>
</evidence>
<dbReference type="SUPFAM" id="SSF52047">
    <property type="entry name" value="RNI-like"/>
    <property type="match status" value="1"/>
</dbReference>
<evidence type="ECO:0000259" key="4">
    <source>
        <dbReference type="Pfam" id="PF23598"/>
    </source>
</evidence>
<organism evidence="5 6">
    <name type="scientific">Saponaria officinalis</name>
    <name type="common">Common soapwort</name>
    <name type="synonym">Lychnis saponaria</name>
    <dbReference type="NCBI Taxonomy" id="3572"/>
    <lineage>
        <taxon>Eukaryota</taxon>
        <taxon>Viridiplantae</taxon>
        <taxon>Streptophyta</taxon>
        <taxon>Embryophyta</taxon>
        <taxon>Tracheophyta</taxon>
        <taxon>Spermatophyta</taxon>
        <taxon>Magnoliopsida</taxon>
        <taxon>eudicotyledons</taxon>
        <taxon>Gunneridae</taxon>
        <taxon>Pentapetalae</taxon>
        <taxon>Caryophyllales</taxon>
        <taxon>Caryophyllaceae</taxon>
        <taxon>Caryophylleae</taxon>
        <taxon>Saponaria</taxon>
    </lineage>
</organism>
<keyword evidence="2" id="KW-0611">Plant defense</keyword>
<dbReference type="EMBL" id="JBDFQZ010000007">
    <property type="protein sequence ID" value="KAK9706846.1"/>
    <property type="molecule type" value="Genomic_DNA"/>
</dbReference>
<dbReference type="AlphaFoldDB" id="A0AAW1JSD4"/>